<keyword evidence="2" id="KW-1185">Reference proteome</keyword>
<proteinExistence type="predicted"/>
<evidence type="ECO:0000313" key="1">
    <source>
        <dbReference type="EMBL" id="KPL88825.1"/>
    </source>
</evidence>
<protein>
    <submittedName>
        <fullName evidence="1">Uncharacterized protein</fullName>
    </submittedName>
</protein>
<sequence length="143" mass="16094">MQPQEQAFEDSPARLMIEWLPRLATATTINGLHTTLSAALKQFRHNPHYHLVWLDLAETQPEIPLDLMLSSSQQEQLEQGIILTITTADKLRWTMLPLLHVTLRGWLALPEAQPSDQQLLALAFQAAASMCTITNNWSPNCAN</sequence>
<dbReference type="RefSeq" id="WP_054534125.1">
    <property type="nucleotide sequence ID" value="NZ_LGKP01000015.1"/>
</dbReference>
<comment type="caution">
    <text evidence="1">The sequence shown here is derived from an EMBL/GenBank/DDBJ whole genome shotgun (WGS) entry which is preliminary data.</text>
</comment>
<dbReference type="AlphaFoldDB" id="A0A0P6YXJ7"/>
<dbReference type="EMBL" id="LGKP01000015">
    <property type="protein sequence ID" value="KPL88825.1"/>
    <property type="molecule type" value="Genomic_DNA"/>
</dbReference>
<accession>A0A0P6YXJ7</accession>
<dbReference type="Proteomes" id="UP000050277">
    <property type="component" value="Unassembled WGS sequence"/>
</dbReference>
<gene>
    <name evidence="1" type="ORF">SE18_09085</name>
</gene>
<name>A0A0P6YXJ7_9CHLR</name>
<dbReference type="STRING" id="70996.SE18_09085"/>
<reference evidence="1 2" key="1">
    <citation type="submission" date="2015-07" db="EMBL/GenBank/DDBJ databases">
        <title>Whole genome sequence of Herpetosiphon geysericola DSM 7119.</title>
        <authorList>
            <person name="Hemp J."/>
            <person name="Ward L.M."/>
            <person name="Pace L.A."/>
            <person name="Fischer W.W."/>
        </authorList>
    </citation>
    <scope>NUCLEOTIDE SEQUENCE [LARGE SCALE GENOMIC DNA]</scope>
    <source>
        <strain evidence="1 2">DSM 7119</strain>
    </source>
</reference>
<organism evidence="1 2">
    <name type="scientific">Herpetosiphon geysericola</name>
    <dbReference type="NCBI Taxonomy" id="70996"/>
    <lineage>
        <taxon>Bacteria</taxon>
        <taxon>Bacillati</taxon>
        <taxon>Chloroflexota</taxon>
        <taxon>Chloroflexia</taxon>
        <taxon>Herpetosiphonales</taxon>
        <taxon>Herpetosiphonaceae</taxon>
        <taxon>Herpetosiphon</taxon>
    </lineage>
</organism>
<evidence type="ECO:0000313" key="2">
    <source>
        <dbReference type="Proteomes" id="UP000050277"/>
    </source>
</evidence>